<keyword evidence="1" id="KW-0479">Metal-binding</keyword>
<evidence type="ECO:0000256" key="5">
    <source>
        <dbReference type="ARBA" id="ARBA00023014"/>
    </source>
</evidence>
<keyword evidence="4 6" id="KW-0949">S-adenosyl-L-methionine</keyword>
<feature type="binding site" evidence="6">
    <location>
        <position position="314"/>
    </location>
    <ligand>
        <name>S-adenosyl-L-methionine</name>
        <dbReference type="ChEBI" id="CHEBI:59789"/>
    </ligand>
</feature>
<gene>
    <name evidence="7" type="ORF">E3D00_00475</name>
</gene>
<dbReference type="GO" id="GO:0051539">
    <property type="term" value="F:4 iron, 4 sulfur cluster binding"/>
    <property type="evidence" value="ECO:0007669"/>
    <property type="project" value="UniProtKB-KW"/>
</dbReference>
<organism evidence="7 8">
    <name type="scientific">Swingsia samuiensis</name>
    <dbReference type="NCBI Taxonomy" id="1293412"/>
    <lineage>
        <taxon>Bacteria</taxon>
        <taxon>Pseudomonadati</taxon>
        <taxon>Pseudomonadota</taxon>
        <taxon>Alphaproteobacteria</taxon>
        <taxon>Acetobacterales</taxon>
        <taxon>Acetobacteraceae</taxon>
        <taxon>Swingsia</taxon>
    </lineage>
</organism>
<dbReference type="InterPro" id="IPR010280">
    <property type="entry name" value="U5_MeTrfase_fam"/>
</dbReference>
<feature type="binding site" evidence="6">
    <location>
        <position position="294"/>
    </location>
    <ligand>
        <name>S-adenosyl-L-methionine</name>
        <dbReference type="ChEBI" id="CHEBI:59789"/>
    </ligand>
</feature>
<protein>
    <submittedName>
        <fullName evidence="7">Class I SAM-dependent RNA methyltransferase</fullName>
    </submittedName>
</protein>
<keyword evidence="3 6" id="KW-0808">Transferase</keyword>
<feature type="active site" description="Nucleophile" evidence="6">
    <location>
        <position position="384"/>
    </location>
</feature>
<dbReference type="AlphaFoldDB" id="A0A4Y6UF85"/>
<evidence type="ECO:0000256" key="4">
    <source>
        <dbReference type="ARBA" id="ARBA00022691"/>
    </source>
</evidence>
<dbReference type="Proteomes" id="UP000316313">
    <property type="component" value="Chromosome"/>
</dbReference>
<feature type="binding site" evidence="6">
    <location>
        <position position="358"/>
    </location>
    <ligand>
        <name>S-adenosyl-L-methionine</name>
        <dbReference type="ChEBI" id="CHEBI:59789"/>
    </ligand>
</feature>
<dbReference type="PROSITE" id="PS51687">
    <property type="entry name" value="SAM_MT_RNA_M5U"/>
    <property type="match status" value="1"/>
</dbReference>
<dbReference type="PANTHER" id="PTHR11061">
    <property type="entry name" value="RNA M5U METHYLTRANSFERASE"/>
    <property type="match status" value="1"/>
</dbReference>
<dbReference type="Gene3D" id="2.40.50.1070">
    <property type="match status" value="1"/>
</dbReference>
<keyword evidence="1" id="KW-0004">4Fe-4S</keyword>
<dbReference type="Gene3D" id="2.40.50.140">
    <property type="entry name" value="Nucleic acid-binding proteins"/>
    <property type="match status" value="1"/>
</dbReference>
<dbReference type="KEGG" id="ssam:E3D00_00475"/>
<dbReference type="SUPFAM" id="SSF50249">
    <property type="entry name" value="Nucleic acid-binding proteins"/>
    <property type="match status" value="1"/>
</dbReference>
<reference evidence="7 8" key="1">
    <citation type="submission" date="2019-03" db="EMBL/GenBank/DDBJ databases">
        <title>The complete genome sequence of Swingsia samuiensis NBRC107927(T).</title>
        <authorList>
            <person name="Chua K.-O."/>
            <person name="Chan K.-G."/>
            <person name="See-Too W.-S."/>
        </authorList>
    </citation>
    <scope>NUCLEOTIDE SEQUENCE [LARGE SCALE GENOMIC DNA]</scope>
    <source>
        <strain evidence="7 8">AH83</strain>
    </source>
</reference>
<dbReference type="Gene3D" id="3.40.50.150">
    <property type="entry name" value="Vaccinia Virus protein VP39"/>
    <property type="match status" value="1"/>
</dbReference>
<dbReference type="OrthoDB" id="9804590at2"/>
<feature type="binding site" evidence="6">
    <location>
        <position position="264"/>
    </location>
    <ligand>
        <name>S-adenosyl-L-methionine</name>
        <dbReference type="ChEBI" id="CHEBI:59789"/>
    </ligand>
</feature>
<evidence type="ECO:0000313" key="7">
    <source>
        <dbReference type="EMBL" id="QDH16213.1"/>
    </source>
</evidence>
<accession>A0A4Y6UF85</accession>
<proteinExistence type="inferred from homology"/>
<dbReference type="InterPro" id="IPR012340">
    <property type="entry name" value="NA-bd_OB-fold"/>
</dbReference>
<dbReference type="EMBL" id="CP038141">
    <property type="protein sequence ID" value="QDH16213.1"/>
    <property type="molecule type" value="Genomic_DNA"/>
</dbReference>
<dbReference type="GO" id="GO:0070041">
    <property type="term" value="F:rRNA (uridine-C5-)-methyltransferase activity"/>
    <property type="evidence" value="ECO:0007669"/>
    <property type="project" value="TreeGrafter"/>
</dbReference>
<sequence>MTVVTIMTSEDITGAISVKVEGLGYSGDGFVKYNEEKFFIPNTLPDETLKIRFSGSRPELIEILEPSQNRVSPVCNLFNTCGGCALQHMSLPALLDWKTSKVANALNGAGFSNLPQPNQYQTSPKTRRRMDFAIQRIPGNIILGLHRRNGDPVDMQECQLLDERLFNLLPDLREMLSHLGAITGRASLVINLFDSGADFTLSTSAALSASDRMKIADFTQKHHIPRFSWQDPKNHIIETVAQTQSVRHTFQSGVASPPPSAFLQATPDAEEKIVESVLSGLPALNRKDIITELFAGCGTLTFPLSEKGRVIAFEGESQAASCLKQASGGKRIESHNRDLMRRPLLPHDLKSTRVVVLDPPYGGASAQMLPLSKSTVSDIVYISCNPTALEKDAAVLKKAGFSVIDWSVIDQFLWSTEVESVITFSRDQKRIKRENSRRTHSAPSH</sequence>
<dbReference type="SUPFAM" id="SSF53335">
    <property type="entry name" value="S-adenosyl-L-methionine-dependent methyltransferases"/>
    <property type="match status" value="1"/>
</dbReference>
<comment type="similarity">
    <text evidence="6">Belongs to the class I-like SAM-binding methyltransferase superfamily. RNA M5U methyltransferase family.</text>
</comment>
<keyword evidence="5" id="KW-0411">Iron-sulfur</keyword>
<dbReference type="PANTHER" id="PTHR11061:SF49">
    <property type="entry name" value="23S RRNA (URACIL(1939)-C(5))-METHYLTRANSFERASE RLMD"/>
    <property type="match status" value="1"/>
</dbReference>
<dbReference type="InterPro" id="IPR029063">
    <property type="entry name" value="SAM-dependent_MTases_sf"/>
</dbReference>
<evidence type="ECO:0000256" key="3">
    <source>
        <dbReference type="ARBA" id="ARBA00022679"/>
    </source>
</evidence>
<keyword evidence="2 6" id="KW-0489">Methyltransferase</keyword>
<dbReference type="Pfam" id="PF05958">
    <property type="entry name" value="tRNA_U5-meth_tr"/>
    <property type="match status" value="1"/>
</dbReference>
<keyword evidence="1" id="KW-0408">Iron</keyword>
<evidence type="ECO:0000256" key="1">
    <source>
        <dbReference type="ARBA" id="ARBA00022485"/>
    </source>
</evidence>
<evidence type="ECO:0000313" key="8">
    <source>
        <dbReference type="Proteomes" id="UP000316313"/>
    </source>
</evidence>
<name>A0A4Y6UF85_9PROT</name>
<evidence type="ECO:0000256" key="6">
    <source>
        <dbReference type="PROSITE-ProRule" id="PRU01024"/>
    </source>
</evidence>
<keyword evidence="8" id="KW-1185">Reference proteome</keyword>
<dbReference type="GO" id="GO:0070475">
    <property type="term" value="P:rRNA base methylation"/>
    <property type="evidence" value="ECO:0007669"/>
    <property type="project" value="TreeGrafter"/>
</dbReference>
<evidence type="ECO:0000256" key="2">
    <source>
        <dbReference type="ARBA" id="ARBA00022603"/>
    </source>
</evidence>